<protein>
    <submittedName>
        <fullName evidence="1">Uncharacterized protein</fullName>
    </submittedName>
</protein>
<organism evidence="1">
    <name type="scientific">Arundo donax</name>
    <name type="common">Giant reed</name>
    <name type="synonym">Donax arundinaceus</name>
    <dbReference type="NCBI Taxonomy" id="35708"/>
    <lineage>
        <taxon>Eukaryota</taxon>
        <taxon>Viridiplantae</taxon>
        <taxon>Streptophyta</taxon>
        <taxon>Embryophyta</taxon>
        <taxon>Tracheophyta</taxon>
        <taxon>Spermatophyta</taxon>
        <taxon>Magnoliopsida</taxon>
        <taxon>Liliopsida</taxon>
        <taxon>Poales</taxon>
        <taxon>Poaceae</taxon>
        <taxon>PACMAD clade</taxon>
        <taxon>Arundinoideae</taxon>
        <taxon>Arundineae</taxon>
        <taxon>Arundo</taxon>
    </lineage>
</organism>
<dbReference type="EMBL" id="GBRH01244294">
    <property type="protein sequence ID" value="JAD53601.1"/>
    <property type="molecule type" value="Transcribed_RNA"/>
</dbReference>
<reference evidence="1" key="1">
    <citation type="submission" date="2014-09" db="EMBL/GenBank/DDBJ databases">
        <authorList>
            <person name="Magalhaes I.L.F."/>
            <person name="Oliveira U."/>
            <person name="Santos F.R."/>
            <person name="Vidigal T.H.D.A."/>
            <person name="Brescovit A.D."/>
            <person name="Santos A.J."/>
        </authorList>
    </citation>
    <scope>NUCLEOTIDE SEQUENCE</scope>
    <source>
        <tissue evidence="1">Shoot tissue taken approximately 20 cm above the soil surface</tissue>
    </source>
</reference>
<reference evidence="1" key="2">
    <citation type="journal article" date="2015" name="Data Brief">
        <title>Shoot transcriptome of the giant reed, Arundo donax.</title>
        <authorList>
            <person name="Barrero R.A."/>
            <person name="Guerrero F.D."/>
            <person name="Moolhuijzen P."/>
            <person name="Goolsby J.A."/>
            <person name="Tidwell J."/>
            <person name="Bellgard S.E."/>
            <person name="Bellgard M.I."/>
        </authorList>
    </citation>
    <scope>NUCLEOTIDE SEQUENCE</scope>
    <source>
        <tissue evidence="1">Shoot tissue taken approximately 20 cm above the soil surface</tissue>
    </source>
</reference>
<sequence>MFPHKTSEDRSWQHDSLMLMKSLTTIMMICSSQNFTICICPKMRFFTDVLGITPTRANVTCP</sequence>
<evidence type="ECO:0000313" key="1">
    <source>
        <dbReference type="EMBL" id="JAD53601.1"/>
    </source>
</evidence>
<proteinExistence type="predicted"/>
<name>A0A0A9AR85_ARUDO</name>
<accession>A0A0A9AR85</accession>
<dbReference type="AlphaFoldDB" id="A0A0A9AR85"/>